<protein>
    <submittedName>
        <fullName evidence="1">Uncharacterized protein</fullName>
    </submittedName>
</protein>
<keyword evidence="2" id="KW-1185">Reference proteome</keyword>
<dbReference type="AlphaFoldDB" id="A0A1J7GID7"/>
<organism evidence="1 2">
    <name type="scientific">Lupinus angustifolius</name>
    <name type="common">Narrow-leaved blue lupine</name>
    <dbReference type="NCBI Taxonomy" id="3871"/>
    <lineage>
        <taxon>Eukaryota</taxon>
        <taxon>Viridiplantae</taxon>
        <taxon>Streptophyta</taxon>
        <taxon>Embryophyta</taxon>
        <taxon>Tracheophyta</taxon>
        <taxon>Spermatophyta</taxon>
        <taxon>Magnoliopsida</taxon>
        <taxon>eudicotyledons</taxon>
        <taxon>Gunneridae</taxon>
        <taxon>Pentapetalae</taxon>
        <taxon>rosids</taxon>
        <taxon>fabids</taxon>
        <taxon>Fabales</taxon>
        <taxon>Fabaceae</taxon>
        <taxon>Papilionoideae</taxon>
        <taxon>50 kb inversion clade</taxon>
        <taxon>genistoids sensu lato</taxon>
        <taxon>core genistoids</taxon>
        <taxon>Genisteae</taxon>
        <taxon>Lupinus</taxon>
    </lineage>
</organism>
<evidence type="ECO:0000313" key="2">
    <source>
        <dbReference type="Proteomes" id="UP000188354"/>
    </source>
</evidence>
<sequence length="257" mass="27322">MTHSGVVTLGGKGSSLSSSPVFAVAASQSLVHIDSSTLDKLKTSPSSSTTTTITLPKFLTVTETRASQLILLNNLSSILTPLPFNSSPKPSITLTWTLLNRSTFRPAVFAANFFFRFATSLSCEALKADVTAFNLMDSGDGHSSKEEVGVAADLRVLLNGSKLAHSKTRVELNSSGSDGTEEAVSTVLLPLAAALRELGLCSFSRAKSNLEFVGSDDLKLRIREMFEKDCPNCDSLGSGFNKALTLVFGKDYDIVCA</sequence>
<reference evidence="1 2" key="1">
    <citation type="journal article" date="2017" name="Plant Biotechnol. J.">
        <title>A comprehensive draft genome sequence for lupin (Lupinus angustifolius), an emerging health food: insights into plant-microbe interactions and legume evolution.</title>
        <authorList>
            <person name="Hane J.K."/>
            <person name="Ming Y."/>
            <person name="Kamphuis L.G."/>
            <person name="Nelson M.N."/>
            <person name="Garg G."/>
            <person name="Atkins C.A."/>
            <person name="Bayer P.E."/>
            <person name="Bravo A."/>
            <person name="Bringans S."/>
            <person name="Cannon S."/>
            <person name="Edwards D."/>
            <person name="Foley R."/>
            <person name="Gao L.L."/>
            <person name="Harrison M.J."/>
            <person name="Huang W."/>
            <person name="Hurgobin B."/>
            <person name="Li S."/>
            <person name="Liu C.W."/>
            <person name="McGrath A."/>
            <person name="Morahan G."/>
            <person name="Murray J."/>
            <person name="Weller J."/>
            <person name="Jian J."/>
            <person name="Singh K.B."/>
        </authorList>
    </citation>
    <scope>NUCLEOTIDE SEQUENCE [LARGE SCALE GENOMIC DNA]</scope>
    <source>
        <strain evidence="2">cv. Tanjil</strain>
        <tissue evidence="1">Whole plant</tissue>
    </source>
</reference>
<dbReference type="Proteomes" id="UP000188354">
    <property type="component" value="Chromosome LG17"/>
</dbReference>
<proteinExistence type="predicted"/>
<gene>
    <name evidence="1" type="ORF">TanjilG_29221</name>
</gene>
<accession>A0A1J7GID7</accession>
<evidence type="ECO:0000313" key="1">
    <source>
        <dbReference type="EMBL" id="OIV94121.1"/>
    </source>
</evidence>
<name>A0A1J7GID7_LUPAN</name>
<dbReference type="OMA" id="FEKDCPN"/>
<dbReference type="STRING" id="3871.A0A1J7GID7"/>
<dbReference type="EMBL" id="CM007377">
    <property type="protein sequence ID" value="OIV94121.1"/>
    <property type="molecule type" value="Genomic_DNA"/>
</dbReference>
<dbReference type="Gramene" id="OIV94121">
    <property type="protein sequence ID" value="OIV94121"/>
    <property type="gene ID" value="TanjilG_29221"/>
</dbReference>